<evidence type="ECO:0000313" key="6">
    <source>
        <dbReference type="EMBL" id="MBP2058107.1"/>
    </source>
</evidence>
<evidence type="ECO:0008006" key="8">
    <source>
        <dbReference type="Google" id="ProtNLM"/>
    </source>
</evidence>
<comment type="similarity">
    <text evidence="1">Belongs to the stealth family.</text>
</comment>
<evidence type="ECO:0000259" key="5">
    <source>
        <dbReference type="Pfam" id="PF17101"/>
    </source>
</evidence>
<keyword evidence="3" id="KW-0270">Exopolysaccharide synthesis</keyword>
<evidence type="ECO:0000256" key="3">
    <source>
        <dbReference type="ARBA" id="ARBA00023169"/>
    </source>
</evidence>
<evidence type="ECO:0000256" key="1">
    <source>
        <dbReference type="ARBA" id="ARBA00007583"/>
    </source>
</evidence>
<evidence type="ECO:0000313" key="7">
    <source>
        <dbReference type="Proteomes" id="UP001519292"/>
    </source>
</evidence>
<accession>A0ABS4MEI6</accession>
<comment type="caution">
    <text evidence="6">The sequence shown here is derived from an EMBL/GenBank/DDBJ whole genome shotgun (WGS) entry which is preliminary data.</text>
</comment>
<dbReference type="Pfam" id="PF17101">
    <property type="entry name" value="Stealth_CR1"/>
    <property type="match status" value="1"/>
</dbReference>
<dbReference type="Pfam" id="PF11380">
    <property type="entry name" value="Stealth_CR2"/>
    <property type="match status" value="1"/>
</dbReference>
<feature type="domain" description="Stealth protein CR2 conserved region 2" evidence="4">
    <location>
        <begin position="42"/>
        <end position="142"/>
    </location>
</feature>
<feature type="domain" description="Stealth protein CR1 conserved region 1" evidence="5">
    <location>
        <begin position="5"/>
        <end position="30"/>
    </location>
</feature>
<reference evidence="6 7" key="1">
    <citation type="submission" date="2021-03" db="EMBL/GenBank/DDBJ databases">
        <title>Genomic Encyclopedia of Type Strains, Phase IV (KMG-IV): sequencing the most valuable type-strain genomes for metagenomic binning, comparative biology and taxonomic classification.</title>
        <authorList>
            <person name="Goeker M."/>
        </authorList>
    </citation>
    <scope>NUCLEOTIDE SEQUENCE [LARGE SCALE GENOMIC DNA]</scope>
    <source>
        <strain evidence="6 7">DSM 101872</strain>
    </source>
</reference>
<keyword evidence="7" id="KW-1185">Reference proteome</keyword>
<dbReference type="InterPro" id="IPR047141">
    <property type="entry name" value="Stealth"/>
</dbReference>
<protein>
    <recommendedName>
        <fullName evidence="8">Glycosyltransferase</fullName>
    </recommendedName>
</protein>
<dbReference type="InterPro" id="IPR021520">
    <property type="entry name" value="Stealth_CR2"/>
</dbReference>
<dbReference type="PANTHER" id="PTHR24045">
    <property type="match status" value="1"/>
</dbReference>
<dbReference type="EMBL" id="JAGGLU010000006">
    <property type="protein sequence ID" value="MBP2058107.1"/>
    <property type="molecule type" value="Genomic_DNA"/>
</dbReference>
<keyword evidence="2" id="KW-0808">Transferase</keyword>
<evidence type="ECO:0000256" key="2">
    <source>
        <dbReference type="ARBA" id="ARBA00022679"/>
    </source>
</evidence>
<dbReference type="PANTHER" id="PTHR24045:SF0">
    <property type="entry name" value="N-ACETYLGLUCOSAMINE-1-PHOSPHOTRANSFERASE SUBUNITS ALPHA_BETA"/>
    <property type="match status" value="1"/>
</dbReference>
<gene>
    <name evidence="6" type="ORF">J2Z60_001284</name>
</gene>
<dbReference type="Proteomes" id="UP001519292">
    <property type="component" value="Unassembled WGS sequence"/>
</dbReference>
<organism evidence="6 7">
    <name type="scientific">Lactobacillus colini</name>
    <dbReference type="NCBI Taxonomy" id="1819254"/>
    <lineage>
        <taxon>Bacteria</taxon>
        <taxon>Bacillati</taxon>
        <taxon>Bacillota</taxon>
        <taxon>Bacilli</taxon>
        <taxon>Lactobacillales</taxon>
        <taxon>Lactobacillaceae</taxon>
        <taxon>Lactobacillus</taxon>
    </lineage>
</organism>
<dbReference type="RefSeq" id="WP_209686854.1">
    <property type="nucleotide sequence ID" value="NZ_JAGGLU010000006.1"/>
</dbReference>
<dbReference type="InterPro" id="IPR031358">
    <property type="entry name" value="Stealth_CR1"/>
</dbReference>
<proteinExistence type="inferred from homology"/>
<sequence>MSKEIDFVITWVNDKDKNWNKKRAQYMPDYDNAYEDGASSERFRDYGTLLFLFRSIEKYSPWVHKIYLITDNQTPEWLNTNDKVKIIDHTKIIDKKYLPIFNSSVIEMNMYKIPNLSEYFVYFNDDMILNKELQPTDFFKDELPRDSRIYTGIVPKEDFDHILLANGILLNKYIDHKWPISKRGIFNLKNGINLLRTILFLPQLLKSGIPGYVEPHGPLSLRKSSFYKAKEIWGDKIEKNNTHRFRELDDITVWLIRHLQLELGEFYPRSAKFNSFYTLDQVDNIVKDLTKKVSSTMCINDKNIENYDEKIVVIKDALYKKFPEKSKFEL</sequence>
<evidence type="ECO:0000259" key="4">
    <source>
        <dbReference type="Pfam" id="PF11380"/>
    </source>
</evidence>
<name>A0ABS4MEI6_9LACO</name>